<dbReference type="OrthoDB" id="450111at2"/>
<dbReference type="Proteomes" id="UP000315167">
    <property type="component" value="Unassembled WGS sequence"/>
</dbReference>
<dbReference type="RefSeq" id="WP_144899912.1">
    <property type="nucleotide sequence ID" value="NZ_VLKN01000005.1"/>
</dbReference>
<dbReference type="AlphaFoldDB" id="A0A562L2L8"/>
<gene>
    <name evidence="1" type="ORF">IP90_02428</name>
</gene>
<dbReference type="PANTHER" id="PTHR33835:SF1">
    <property type="entry name" value="METALLO-BETA-LACTAMASE DOMAIN-CONTAINING PROTEIN"/>
    <property type="match status" value="1"/>
</dbReference>
<protein>
    <submittedName>
        <fullName evidence="1">Uncharacterized protein DUF4336</fullName>
    </submittedName>
</protein>
<name>A0A562L2L8_9GAMM</name>
<evidence type="ECO:0000313" key="1">
    <source>
        <dbReference type="EMBL" id="TWI01868.1"/>
    </source>
</evidence>
<accession>A0A562L2L8</accession>
<organism evidence="1 2">
    <name type="scientific">Luteimonas cucumeris</name>
    <dbReference type="NCBI Taxonomy" id="985012"/>
    <lineage>
        <taxon>Bacteria</taxon>
        <taxon>Pseudomonadati</taxon>
        <taxon>Pseudomonadota</taxon>
        <taxon>Gammaproteobacteria</taxon>
        <taxon>Lysobacterales</taxon>
        <taxon>Lysobacteraceae</taxon>
        <taxon>Luteimonas</taxon>
    </lineage>
</organism>
<keyword evidence="2" id="KW-1185">Reference proteome</keyword>
<evidence type="ECO:0000313" key="2">
    <source>
        <dbReference type="Proteomes" id="UP000315167"/>
    </source>
</evidence>
<dbReference type="InterPro" id="IPR036866">
    <property type="entry name" value="RibonucZ/Hydroxyglut_hydro"/>
</dbReference>
<reference evidence="1 2" key="1">
    <citation type="journal article" date="2015" name="Stand. Genomic Sci.">
        <title>Genomic Encyclopedia of Bacterial and Archaeal Type Strains, Phase III: the genomes of soil and plant-associated and newly described type strains.</title>
        <authorList>
            <person name="Whitman W.B."/>
            <person name="Woyke T."/>
            <person name="Klenk H.P."/>
            <person name="Zhou Y."/>
            <person name="Lilburn T.G."/>
            <person name="Beck B.J."/>
            <person name="De Vos P."/>
            <person name="Vandamme P."/>
            <person name="Eisen J.A."/>
            <person name="Garrity G."/>
            <person name="Hugenholtz P."/>
            <person name="Kyrpides N.C."/>
        </authorList>
    </citation>
    <scope>NUCLEOTIDE SEQUENCE [LARGE SCALE GENOMIC DNA]</scope>
    <source>
        <strain evidence="1 2">CGMCC 1.10821</strain>
    </source>
</reference>
<proteinExistence type="predicted"/>
<dbReference type="SUPFAM" id="SSF56281">
    <property type="entry name" value="Metallo-hydrolase/oxidoreductase"/>
    <property type="match status" value="1"/>
</dbReference>
<dbReference type="EMBL" id="VLKN01000005">
    <property type="protein sequence ID" value="TWI01868.1"/>
    <property type="molecule type" value="Genomic_DNA"/>
</dbReference>
<dbReference type="PANTHER" id="PTHR33835">
    <property type="entry name" value="YALI0C07656P"/>
    <property type="match status" value="1"/>
</dbReference>
<dbReference type="InterPro" id="IPR025638">
    <property type="entry name" value="DUF4336"/>
</dbReference>
<comment type="caution">
    <text evidence="1">The sequence shown here is derived from an EMBL/GenBank/DDBJ whole genome shotgun (WGS) entry which is preliminary data.</text>
</comment>
<sequence>MPDADSHVVYPPTNTLKCVAEDVWIVDGPVIRFGMPWPKMPFPTRMTILRTAGGDLFLHSPTPLTPQLKSQIDALGAARWIIGPNRIHYWWIPEWHAAYPDAQVYLAPRISEQARGRIDFDTCKLDRDRGYPWDAEIATLPVTGSFMTEVEFFHHPSRTLVLTDFIENFEKHKLGSWFQSWLTRLGGVQDPDGQMPRDMRATYSRQRPQLRAAVERMIAWDPARIILAHGRWYPDHGAAELRRAFRWLL</sequence>
<dbReference type="Pfam" id="PF14234">
    <property type="entry name" value="DUF4336"/>
    <property type="match status" value="1"/>
</dbReference>